<comment type="caution">
    <text evidence="2">The sequence shown here is derived from an EMBL/GenBank/DDBJ whole genome shotgun (WGS) entry which is preliminary data.</text>
</comment>
<feature type="transmembrane region" description="Helical" evidence="1">
    <location>
        <begin position="446"/>
        <end position="465"/>
    </location>
</feature>
<keyword evidence="1" id="KW-1133">Transmembrane helix</keyword>
<dbReference type="PANTHER" id="PTHR30092:SF0">
    <property type="entry name" value="INNER MEMBRANE PROTEIN CRED"/>
    <property type="match status" value="1"/>
</dbReference>
<evidence type="ECO:0000313" key="2">
    <source>
        <dbReference type="EMBL" id="SMP62128.1"/>
    </source>
</evidence>
<evidence type="ECO:0000313" key="3">
    <source>
        <dbReference type="Proteomes" id="UP001157910"/>
    </source>
</evidence>
<dbReference type="NCBIfam" id="NF008712">
    <property type="entry name" value="PRK11715.1-1"/>
    <property type="match status" value="1"/>
</dbReference>
<feature type="transmembrane region" description="Helical" evidence="1">
    <location>
        <begin position="342"/>
        <end position="363"/>
    </location>
</feature>
<keyword evidence="1" id="KW-0812">Transmembrane</keyword>
<accession>A0ABY1QBY4</accession>
<dbReference type="InterPro" id="IPR010364">
    <property type="entry name" value="Uncharacterised_IM_CreD"/>
</dbReference>
<dbReference type="PANTHER" id="PTHR30092">
    <property type="entry name" value="INNER MEMBRANE PROTEIN CRED"/>
    <property type="match status" value="1"/>
</dbReference>
<feature type="transmembrane region" description="Helical" evidence="1">
    <location>
        <begin position="423"/>
        <end position="440"/>
    </location>
</feature>
<evidence type="ECO:0000256" key="1">
    <source>
        <dbReference type="SAM" id="Phobius"/>
    </source>
</evidence>
<sequence>MEHDSTPRRERSPGMKLLFVGLVALVLMVPLLLVYALVYDRQDQSRTAQNAINAGWGGPQILSGPVVVVPFRTTQTQNETVDGKPITRVAEVEKLLYISPDSNRVKTRVDPQERQKSIYRSVLFTARVDGKATFTLPADLARFGVTRERLIWERAEVRVGTSDARGLTAGGSLTANGRPLEVQPGKGPAASGGQGFFAFLPWDGAGTLRIGYALEVRGSGGISLVPRGGQTQWEVTSSWPSPSFSGSFLPDQPRVSDAGFSARYRIDKLALGQPPVAMEDVGFPVRGNDGVQIELTDTRSAASGGMASGGAPEVIGAPGRVVNVDLVEPVNLYSKVDRSVKYGFLFIGFTFLAFFLFDVVGGARVAPVEYLLTGAALVLFFALLLAFAEVIGFTLAYILASAAVIGLLTAYSAAVLKSWKRGRFIGALLVGLYALLFVLLNLEAWSLLIGSVLLFVALAGVMYATRQVDWVSVGRPRTAAPSA</sequence>
<dbReference type="Proteomes" id="UP001157910">
    <property type="component" value="Unassembled WGS sequence"/>
</dbReference>
<organism evidence="2 3">
    <name type="scientific">Novosphingobium panipatense</name>
    <dbReference type="NCBI Taxonomy" id="428991"/>
    <lineage>
        <taxon>Bacteria</taxon>
        <taxon>Pseudomonadati</taxon>
        <taxon>Pseudomonadota</taxon>
        <taxon>Alphaproteobacteria</taxon>
        <taxon>Sphingomonadales</taxon>
        <taxon>Sphingomonadaceae</taxon>
        <taxon>Novosphingobium</taxon>
    </lineage>
</organism>
<feature type="transmembrane region" description="Helical" evidence="1">
    <location>
        <begin position="394"/>
        <end position="416"/>
    </location>
</feature>
<keyword evidence="1" id="KW-0472">Membrane</keyword>
<proteinExistence type="predicted"/>
<keyword evidence="3" id="KW-1185">Reference proteome</keyword>
<protein>
    <submittedName>
        <fullName evidence="2">Inner membrane protein</fullName>
    </submittedName>
</protein>
<dbReference type="PIRSF" id="PIRSF004548">
    <property type="entry name" value="CreD"/>
    <property type="match status" value="1"/>
</dbReference>
<reference evidence="2 3" key="1">
    <citation type="submission" date="2017-05" db="EMBL/GenBank/DDBJ databases">
        <authorList>
            <person name="Varghese N."/>
            <person name="Submissions S."/>
        </authorList>
    </citation>
    <scope>NUCLEOTIDE SEQUENCE [LARGE SCALE GENOMIC DNA]</scope>
    <source>
        <strain evidence="2 3">SM16</strain>
    </source>
</reference>
<dbReference type="EMBL" id="FXUI01000003">
    <property type="protein sequence ID" value="SMP62128.1"/>
    <property type="molecule type" value="Genomic_DNA"/>
</dbReference>
<feature type="transmembrane region" description="Helical" evidence="1">
    <location>
        <begin position="17"/>
        <end position="38"/>
    </location>
</feature>
<dbReference type="RefSeq" id="WP_283405763.1">
    <property type="nucleotide sequence ID" value="NZ_FXUI01000003.1"/>
</dbReference>
<gene>
    <name evidence="2" type="ORF">SAMN06296065_103406</name>
</gene>
<feature type="transmembrane region" description="Helical" evidence="1">
    <location>
        <begin position="370"/>
        <end position="388"/>
    </location>
</feature>
<name>A0ABY1QBY4_9SPHN</name>
<dbReference type="Pfam" id="PF06123">
    <property type="entry name" value="CreD"/>
    <property type="match status" value="1"/>
</dbReference>